<evidence type="ECO:0000313" key="4">
    <source>
        <dbReference type="Proteomes" id="UP000176204"/>
    </source>
</evidence>
<keyword evidence="3" id="KW-0326">Glycosidase</keyword>
<keyword evidence="4" id="KW-1185">Reference proteome</keyword>
<reference evidence="4" key="1">
    <citation type="submission" date="2016-09" db="EMBL/GenBank/DDBJ databases">
        <authorList>
            <person name="Koehorst J."/>
        </authorList>
    </citation>
    <scope>NUCLEOTIDE SEQUENCE [LARGE SCALE GENOMIC DNA]</scope>
</reference>
<dbReference type="OrthoDB" id="1007055at2"/>
<feature type="compositionally biased region" description="Polar residues" evidence="1">
    <location>
        <begin position="19"/>
        <end position="38"/>
    </location>
</feature>
<dbReference type="GO" id="GO:0016798">
    <property type="term" value="F:hydrolase activity, acting on glycosyl bonds"/>
    <property type="evidence" value="ECO:0007669"/>
    <property type="project" value="UniProtKB-KW"/>
</dbReference>
<dbReference type="Proteomes" id="UP000176204">
    <property type="component" value="Chromosome I"/>
</dbReference>
<dbReference type="KEGG" id="agl:PYTT_0196"/>
<sequence>MAPLLAGSLAFPLAGTPQAAESSPAQTAPSSQNAARTDTLQKDGVSATFAPQTGHITNLQFGKQRIDMFNNAWGGPSFRITDAQGRQTVPVLVRQPGHAPSFAAQQGDLKMGISYGVEQGALAATVTVANKGKTAVTPDSLALTLGIDTCMISHPQWNTKHFPTFLRCEKTHFWGYAMSPEGSILGIFSPDAIPAWSLNYNNGGHRINGINLNLLAGAPLPARSPQTSNELKPGEERTWKIYLVPIPSLKEVPACASRYTDASYLTADRYTVEPGEQIRLHLAGADHSKATVQHKGQNIALPEAKDREILWQAPKEPGFYRIAIENGKGKTSETVITVRQPWSWYMDGSRAWTVKAKQKAGSHVEGWYGFFPSFKWRHLNPDKELDAQIDKDFNELFPTMYDYATMQPTAPALPHRIQNHACAASLFMERYRITGDIQDLERAAKLCDFILATQKPDGAYRSGRTHYTCVIYPAKSIMEVMMAEQELARTSPVWKERFERHRDSVRKAVDELALHLDNIETEGEMTFEDGMISCSYTQLAAWARHFAQPEERAKYIAAAEKLVEKHRCLSQLVQPDSRMNNSSLRFWESQYDVLWCKNMIGSPHGWTAWRLYGLFDLYRLTGKTDYLQQAMNGLGACANLLNPETGELSWAFMVDPRIRTDVFKPNPEKPGKGIRSVEVVGETYIPMISQWWKAPYATPVFGYNYQYGVDHQGGSCDNDVHEIFKCLAEHALQTAWLILDAQGKPTVWNGKVRKEGNTWIVTPSEKYVSEVHVNTAASAAVKVEWQQGSPKTENVSKGMTSLLRP</sequence>
<feature type="chain" id="PRO_5009604427" evidence="2">
    <location>
        <begin position="20"/>
        <end position="805"/>
    </location>
</feature>
<dbReference type="GO" id="GO:0005975">
    <property type="term" value="P:carbohydrate metabolic process"/>
    <property type="evidence" value="ECO:0007669"/>
    <property type="project" value="InterPro"/>
</dbReference>
<accession>A0A1H6K9P7</accession>
<feature type="region of interest" description="Disordered" evidence="1">
    <location>
        <begin position="15"/>
        <end position="38"/>
    </location>
</feature>
<dbReference type="EMBL" id="LT629973">
    <property type="protein sequence ID" value="SEH71765.1"/>
    <property type="molecule type" value="Genomic_DNA"/>
</dbReference>
<proteinExistence type="predicted"/>
<dbReference type="AlphaFoldDB" id="A0A1H6K9P7"/>
<dbReference type="SUPFAM" id="SSF48208">
    <property type="entry name" value="Six-hairpin glycosidases"/>
    <property type="match status" value="1"/>
</dbReference>
<protein>
    <submittedName>
        <fullName evidence="3">Six-hairpin glycosidase</fullName>
    </submittedName>
</protein>
<evidence type="ECO:0000313" key="3">
    <source>
        <dbReference type="EMBL" id="SEH71765.1"/>
    </source>
</evidence>
<organism evidence="3 4">
    <name type="scientific">Akkermansia glycaniphila</name>
    <dbReference type="NCBI Taxonomy" id="1679444"/>
    <lineage>
        <taxon>Bacteria</taxon>
        <taxon>Pseudomonadati</taxon>
        <taxon>Verrucomicrobiota</taxon>
        <taxon>Verrucomicrobiia</taxon>
        <taxon>Verrucomicrobiales</taxon>
        <taxon>Akkermansiaceae</taxon>
        <taxon>Akkermansia</taxon>
    </lineage>
</organism>
<keyword evidence="2" id="KW-0732">Signal</keyword>
<gene>
    <name evidence="3" type="ORF">PYTT_0196</name>
</gene>
<name>A0A1H6K9P7_9BACT</name>
<keyword evidence="3" id="KW-0378">Hydrolase</keyword>
<evidence type="ECO:0000256" key="2">
    <source>
        <dbReference type="SAM" id="SignalP"/>
    </source>
</evidence>
<dbReference type="InterPro" id="IPR008928">
    <property type="entry name" value="6-hairpin_glycosidase_sf"/>
</dbReference>
<feature type="signal peptide" evidence="2">
    <location>
        <begin position="1"/>
        <end position="19"/>
    </location>
</feature>
<evidence type="ECO:0000256" key="1">
    <source>
        <dbReference type="SAM" id="MobiDB-lite"/>
    </source>
</evidence>
<dbReference type="RefSeq" id="WP_141675678.1">
    <property type="nucleotide sequence ID" value="NZ_LIGX01000002.1"/>
</dbReference>